<comment type="similarity">
    <text evidence="1 4">Belongs to the enoyl-CoA hydratase/isomerase family.</text>
</comment>
<evidence type="ECO:0000256" key="4">
    <source>
        <dbReference type="RuleBase" id="RU003707"/>
    </source>
</evidence>
<dbReference type="Proteomes" id="UP001056374">
    <property type="component" value="Chromosome"/>
</dbReference>
<evidence type="ECO:0000313" key="5">
    <source>
        <dbReference type="EMBL" id="USQ87549.1"/>
    </source>
</evidence>
<dbReference type="PANTHER" id="PTHR11941:SF169">
    <property type="entry name" value="(7AS)-7A-METHYL-1,5-DIOXO-2,3,5,6,7,7A-HEXAHYDRO-1H-INDENE-CARBOXYL-COA HYDROLASE"/>
    <property type="match status" value="1"/>
</dbReference>
<protein>
    <submittedName>
        <fullName evidence="5">Enoyl-CoA hydratase/isomerase family protein</fullName>
    </submittedName>
</protein>
<dbReference type="EMBL" id="CP099468">
    <property type="protein sequence ID" value="USQ87549.1"/>
    <property type="molecule type" value="Genomic_DNA"/>
</dbReference>
<dbReference type="SUPFAM" id="SSF52096">
    <property type="entry name" value="ClpP/crotonase"/>
    <property type="match status" value="1"/>
</dbReference>
<dbReference type="InterPro" id="IPR029045">
    <property type="entry name" value="ClpP/crotonase-like_dom_sf"/>
</dbReference>
<dbReference type="CDD" id="cd06558">
    <property type="entry name" value="crotonase-like"/>
    <property type="match status" value="1"/>
</dbReference>
<evidence type="ECO:0000256" key="3">
    <source>
        <dbReference type="ARBA" id="ARBA00023239"/>
    </source>
</evidence>
<evidence type="ECO:0000313" key="6">
    <source>
        <dbReference type="Proteomes" id="UP001056374"/>
    </source>
</evidence>
<dbReference type="Pfam" id="PF00378">
    <property type="entry name" value="ECH_1"/>
    <property type="match status" value="1"/>
</dbReference>
<keyword evidence="6" id="KW-1185">Reference proteome</keyword>
<name>A0ABY4ZEW0_9ACTN</name>
<gene>
    <name evidence="5" type="ORF">NFX46_29815</name>
</gene>
<organism evidence="5 6">
    <name type="scientific">Streptomyces phaeoluteigriseus</name>
    <dbReference type="NCBI Taxonomy" id="114686"/>
    <lineage>
        <taxon>Bacteria</taxon>
        <taxon>Bacillati</taxon>
        <taxon>Actinomycetota</taxon>
        <taxon>Actinomycetes</taxon>
        <taxon>Kitasatosporales</taxon>
        <taxon>Streptomycetaceae</taxon>
        <taxon>Streptomyces</taxon>
        <taxon>Streptomyces aurantiacus group</taxon>
    </lineage>
</organism>
<proteinExistence type="inferred from homology"/>
<sequence length="267" mass="28251">MATPDQDLVPLLDKDGVRLTVDDALATVTLTNPAKRNAQSPAMWRALAEAGRQLPGSVRVVVLRGEGKSFSAGLDRQMFLPEGIEGEPSFVDLARSGDAELDAAIAGFQEGFTWWRRNDLVSIAAVQGHAIGAGFQLALACDLRVVADDVQFAMRETSLGLVPDLTGTHPLVSLVGYGRAVEICLTGRFVHAQEAVATGLANVAVPVTELDATAGELAAAILAAPRDAVVETKTLLRGVGDRTYDEQRAAERASQARRLRDLAGLGE</sequence>
<keyword evidence="3" id="KW-0456">Lyase</keyword>
<evidence type="ECO:0000256" key="1">
    <source>
        <dbReference type="ARBA" id="ARBA00005254"/>
    </source>
</evidence>
<keyword evidence="2" id="KW-0443">Lipid metabolism</keyword>
<dbReference type="InterPro" id="IPR001753">
    <property type="entry name" value="Enoyl-CoA_hydra/iso"/>
</dbReference>
<dbReference type="InterPro" id="IPR018376">
    <property type="entry name" value="Enoyl-CoA_hyd/isom_CS"/>
</dbReference>
<dbReference type="Gene3D" id="3.90.226.10">
    <property type="entry name" value="2-enoyl-CoA Hydratase, Chain A, domain 1"/>
    <property type="match status" value="1"/>
</dbReference>
<dbReference type="PROSITE" id="PS00166">
    <property type="entry name" value="ENOYL_COA_HYDRATASE"/>
    <property type="match status" value="1"/>
</dbReference>
<reference evidence="5" key="1">
    <citation type="submission" date="2022-06" db="EMBL/GenBank/DDBJ databases">
        <title>Complete genome sequence of soil microorganisms Streptomyces sp. Qhu-M197 isolated from Alpine meadows habitats on the Tibetan Plateau.</title>
        <authorList>
            <person name="Zhang B."/>
            <person name="Xiang X."/>
            <person name="Fan J."/>
        </authorList>
    </citation>
    <scope>NUCLEOTIDE SEQUENCE</scope>
    <source>
        <strain evidence="5">Qhu-M197</strain>
    </source>
</reference>
<dbReference type="PANTHER" id="PTHR11941">
    <property type="entry name" value="ENOYL-COA HYDRATASE-RELATED"/>
    <property type="match status" value="1"/>
</dbReference>
<dbReference type="RefSeq" id="WP_252553507.1">
    <property type="nucleotide sequence ID" value="NZ_CP099468.1"/>
</dbReference>
<accession>A0ABY4ZEW0</accession>
<evidence type="ECO:0000256" key="2">
    <source>
        <dbReference type="ARBA" id="ARBA00023098"/>
    </source>
</evidence>